<dbReference type="VEuPathDB" id="TriTrypDB:C4B63_38g63"/>
<name>A0A2V2VDF2_TRYCR</name>
<dbReference type="VEuPathDB" id="TriTrypDB:TCDM_05665"/>
<sequence>MAASTTDEKDAKLTDLVKTMFERVPKEKRLTAEVVMQLLKAKYLSTFPAEYLTNRAEFVASLIDSLYRKRSNDKKESDANGNCQDNDNDDGDEDDDDEDDDSSEGDEEEEGEEEEEEEEEEESESEETDEMGGENDDADGAPVEKRQRLEEGASDVARRCYEMAECLRRLSYRLRKREDGESYESYLEQYLVPFFREKGLDPERYGKEDVRRYLVKRELEQLQSDGADVNLDRAARAGRGLNRLALNNDATVSIKTSKFLDEE</sequence>
<reference evidence="2 3" key="1">
    <citation type="journal article" date="2018" name="Microb. Genom.">
        <title>Expanding an expanded genome: long-read sequencing of Trypanosoma cruzi.</title>
        <authorList>
            <person name="Berna L."/>
            <person name="Rodriguez M."/>
            <person name="Chiribao M.L."/>
            <person name="Parodi-Talice A."/>
            <person name="Pita S."/>
            <person name="Rijo G."/>
            <person name="Alvarez-Valin F."/>
            <person name="Robello C."/>
        </authorList>
    </citation>
    <scope>NUCLEOTIDE SEQUENCE [LARGE SCALE GENOMIC DNA]</scope>
    <source>
        <strain evidence="2 3">Dm28c</strain>
    </source>
</reference>
<dbReference type="VEuPathDB" id="TriTrypDB:TcCLB.510243.80"/>
<comment type="caution">
    <text evidence="2">The sequence shown here is derived from an EMBL/GenBank/DDBJ whole genome shotgun (WGS) entry which is preliminary data.</text>
</comment>
<protein>
    <submittedName>
        <fullName evidence="2">Uncharacterized protein</fullName>
    </submittedName>
</protein>
<dbReference type="VEuPathDB" id="TriTrypDB:ECC02_005308"/>
<evidence type="ECO:0000313" key="2">
    <source>
        <dbReference type="EMBL" id="PWU92343.1"/>
    </source>
</evidence>
<dbReference type="VEuPathDB" id="TriTrypDB:TcG_03709"/>
<gene>
    <name evidence="2" type="ORF">C4B63_38g63</name>
</gene>
<feature type="compositionally biased region" description="Acidic residues" evidence="1">
    <location>
        <begin position="86"/>
        <end position="139"/>
    </location>
</feature>
<dbReference type="VEuPathDB" id="TriTrypDB:TcCL_ESM05307"/>
<dbReference type="VEuPathDB" id="TriTrypDB:C3747_51g164"/>
<dbReference type="VEuPathDB" id="TriTrypDB:Tc_MARK_5917"/>
<evidence type="ECO:0000313" key="3">
    <source>
        <dbReference type="Proteomes" id="UP000246121"/>
    </source>
</evidence>
<dbReference type="Proteomes" id="UP000246121">
    <property type="component" value="Unassembled WGS sequence"/>
</dbReference>
<organism evidence="2 3">
    <name type="scientific">Trypanosoma cruzi</name>
    <dbReference type="NCBI Taxonomy" id="5693"/>
    <lineage>
        <taxon>Eukaryota</taxon>
        <taxon>Discoba</taxon>
        <taxon>Euglenozoa</taxon>
        <taxon>Kinetoplastea</taxon>
        <taxon>Metakinetoplastina</taxon>
        <taxon>Trypanosomatida</taxon>
        <taxon>Trypanosomatidae</taxon>
        <taxon>Trypanosoma</taxon>
        <taxon>Schizotrypanum</taxon>
    </lineage>
</organism>
<dbReference type="AlphaFoldDB" id="A0A2V2VDF2"/>
<dbReference type="VEuPathDB" id="TriTrypDB:TcYC6_0025370"/>
<evidence type="ECO:0000256" key="1">
    <source>
        <dbReference type="SAM" id="MobiDB-lite"/>
    </source>
</evidence>
<dbReference type="EMBL" id="PRFA01000038">
    <property type="protein sequence ID" value="PWU92343.1"/>
    <property type="molecule type" value="Genomic_DNA"/>
</dbReference>
<dbReference type="VEuPathDB" id="TriTrypDB:BCY84_19922"/>
<accession>A0A2V2VDF2</accession>
<dbReference type="VEuPathDB" id="TriTrypDB:TCSYLVIO_007190"/>
<feature type="region of interest" description="Disordered" evidence="1">
    <location>
        <begin position="69"/>
        <end position="150"/>
    </location>
</feature>
<proteinExistence type="predicted"/>
<dbReference type="VEuPathDB" id="TriTrypDB:TcCLB.510575.140"/>
<dbReference type="VEuPathDB" id="TriTrypDB:TcBrA4_0055160"/>